<proteinExistence type="predicted"/>
<protein>
    <recommendedName>
        <fullName evidence="3">CopG family transcriptional regulator</fullName>
    </recommendedName>
</protein>
<evidence type="ECO:0008006" key="3">
    <source>
        <dbReference type="Google" id="ProtNLM"/>
    </source>
</evidence>
<evidence type="ECO:0000313" key="1">
    <source>
        <dbReference type="EMBL" id="GAI07421.1"/>
    </source>
</evidence>
<organism evidence="2">
    <name type="scientific">marine sediment metagenome</name>
    <dbReference type="NCBI Taxonomy" id="412755"/>
    <lineage>
        <taxon>unclassified sequences</taxon>
        <taxon>metagenomes</taxon>
        <taxon>ecological metagenomes</taxon>
    </lineage>
</organism>
<dbReference type="GO" id="GO:0006355">
    <property type="term" value="P:regulation of DNA-templated transcription"/>
    <property type="evidence" value="ECO:0007669"/>
    <property type="project" value="InterPro"/>
</dbReference>
<sequence length="56" mass="6709">MSDRKGQKELIFYVPYKLHRKFKVQVARDKTDMSKVCRNLVEAYTEKRLNCKGETQ</sequence>
<dbReference type="EMBL" id="BARV01007397">
    <property type="protein sequence ID" value="GAI07421.1"/>
    <property type="molecule type" value="Genomic_DNA"/>
</dbReference>
<accession>X1MWZ1</accession>
<comment type="caution">
    <text evidence="2">The sequence shown here is derived from an EMBL/GenBank/DDBJ whole genome shotgun (WGS) entry which is preliminary data.</text>
</comment>
<reference evidence="2" key="1">
    <citation type="journal article" date="2014" name="Front. Microbiol.">
        <title>High frequency of phylogenetically diverse reductive dehalogenase-homologous genes in deep subseafloor sedimentary metagenomes.</title>
        <authorList>
            <person name="Kawai M."/>
            <person name="Futagami T."/>
            <person name="Toyoda A."/>
            <person name="Takaki Y."/>
            <person name="Nishi S."/>
            <person name="Hori S."/>
            <person name="Arai W."/>
            <person name="Tsubouchi T."/>
            <person name="Morono Y."/>
            <person name="Uchiyama I."/>
            <person name="Ito T."/>
            <person name="Fujiyama A."/>
            <person name="Inagaki F."/>
            <person name="Takami H."/>
        </authorList>
    </citation>
    <scope>NUCLEOTIDE SEQUENCE</scope>
    <source>
        <strain evidence="2">Expedition CK06-06</strain>
    </source>
</reference>
<dbReference type="SUPFAM" id="SSF47598">
    <property type="entry name" value="Ribbon-helix-helix"/>
    <property type="match status" value="1"/>
</dbReference>
<gene>
    <name evidence="1" type="ORF">S06H3_15071</name>
    <name evidence="2" type="ORF">S06H3_20032</name>
</gene>
<dbReference type="Gene3D" id="1.10.1220.10">
    <property type="entry name" value="Met repressor-like"/>
    <property type="match status" value="1"/>
</dbReference>
<dbReference type="AlphaFoldDB" id="X1MWZ1"/>
<name>X1MWZ1_9ZZZZ</name>
<evidence type="ECO:0000313" key="2">
    <source>
        <dbReference type="EMBL" id="GAI10889.1"/>
    </source>
</evidence>
<dbReference type="InterPro" id="IPR010985">
    <property type="entry name" value="Ribbon_hlx_hlx"/>
</dbReference>
<dbReference type="InterPro" id="IPR013321">
    <property type="entry name" value="Arc_rbn_hlx_hlx"/>
</dbReference>
<dbReference type="EMBL" id="BARV01010327">
    <property type="protein sequence ID" value="GAI10889.1"/>
    <property type="molecule type" value="Genomic_DNA"/>
</dbReference>